<sequence length="308" mass="33364">MSATAPIASGTSGMKTPRPEGRLPLVRIAVRQYWIPLLILLVLAGRTAAVLIHHYDGWADAVALRDHVGSRAYHFGRYVDDAHNQTAKLLSDGTGVAFRPALLAALLTGVLTAREWESRRVVLVLTQSIAPRRWFTARWSTLAVIIAAMTVPLVVAYRISAVHALRLDLLTYGSDRQNAYYTIGPVTVAYVVLGVAAGALAGTLLRRAWLALVAGPALAWLAAAVLVRSRAVLLLDFPLFSKVHGLHPGGVLGLQFYDALPEDSYLINSLEPGDYWGYQIASSVLVLALAALFGHAALRVVRHRTAQR</sequence>
<dbReference type="EMBL" id="BAAAZA010000029">
    <property type="protein sequence ID" value="GAA3892656.1"/>
    <property type="molecule type" value="Genomic_DNA"/>
</dbReference>
<feature type="transmembrane region" description="Helical" evidence="1">
    <location>
        <begin position="33"/>
        <end position="55"/>
    </location>
</feature>
<keyword evidence="1" id="KW-0472">Membrane</keyword>
<gene>
    <name evidence="2" type="ORF">GCM10022207_70520</name>
</gene>
<proteinExistence type="predicted"/>
<name>A0ABP7L3U0_9ACTN</name>
<evidence type="ECO:0000313" key="2">
    <source>
        <dbReference type="EMBL" id="GAA3892656.1"/>
    </source>
</evidence>
<feature type="transmembrane region" description="Helical" evidence="1">
    <location>
        <begin position="208"/>
        <end position="227"/>
    </location>
</feature>
<keyword evidence="3" id="KW-1185">Reference proteome</keyword>
<feature type="transmembrane region" description="Helical" evidence="1">
    <location>
        <begin position="137"/>
        <end position="159"/>
    </location>
</feature>
<evidence type="ECO:0000313" key="3">
    <source>
        <dbReference type="Proteomes" id="UP001501563"/>
    </source>
</evidence>
<feature type="transmembrane region" description="Helical" evidence="1">
    <location>
        <begin position="275"/>
        <end position="298"/>
    </location>
</feature>
<keyword evidence="1" id="KW-1133">Transmembrane helix</keyword>
<feature type="transmembrane region" description="Helical" evidence="1">
    <location>
        <begin position="179"/>
        <end position="201"/>
    </location>
</feature>
<dbReference type="Proteomes" id="UP001501563">
    <property type="component" value="Unassembled WGS sequence"/>
</dbReference>
<evidence type="ECO:0000256" key="1">
    <source>
        <dbReference type="SAM" id="Phobius"/>
    </source>
</evidence>
<comment type="caution">
    <text evidence="2">The sequence shown here is derived from an EMBL/GenBank/DDBJ whole genome shotgun (WGS) entry which is preliminary data.</text>
</comment>
<reference evidence="3" key="1">
    <citation type="journal article" date="2019" name="Int. J. Syst. Evol. Microbiol.">
        <title>The Global Catalogue of Microorganisms (GCM) 10K type strain sequencing project: providing services to taxonomists for standard genome sequencing and annotation.</title>
        <authorList>
            <consortium name="The Broad Institute Genomics Platform"/>
            <consortium name="The Broad Institute Genome Sequencing Center for Infectious Disease"/>
            <person name="Wu L."/>
            <person name="Ma J."/>
        </authorList>
    </citation>
    <scope>NUCLEOTIDE SEQUENCE [LARGE SCALE GENOMIC DNA]</scope>
    <source>
        <strain evidence="3">JCM 16578</strain>
    </source>
</reference>
<evidence type="ECO:0008006" key="4">
    <source>
        <dbReference type="Google" id="ProtNLM"/>
    </source>
</evidence>
<protein>
    <recommendedName>
        <fullName evidence="4">ABC transporter permease</fullName>
    </recommendedName>
</protein>
<organism evidence="2 3">
    <name type="scientific">Streptomyces lannensis</name>
    <dbReference type="NCBI Taxonomy" id="766498"/>
    <lineage>
        <taxon>Bacteria</taxon>
        <taxon>Bacillati</taxon>
        <taxon>Actinomycetota</taxon>
        <taxon>Actinomycetes</taxon>
        <taxon>Kitasatosporales</taxon>
        <taxon>Streptomycetaceae</taxon>
        <taxon>Streptomyces</taxon>
    </lineage>
</organism>
<keyword evidence="1" id="KW-0812">Transmembrane</keyword>
<dbReference type="RefSeq" id="WP_345553237.1">
    <property type="nucleotide sequence ID" value="NZ_BAAAZA010000029.1"/>
</dbReference>
<accession>A0ABP7L3U0</accession>